<evidence type="ECO:0000313" key="3">
    <source>
        <dbReference type="Proteomes" id="UP000290289"/>
    </source>
</evidence>
<reference evidence="2 3" key="1">
    <citation type="submission" date="2018-10" db="EMBL/GenBank/DDBJ databases">
        <title>A high-quality apple genome assembly.</title>
        <authorList>
            <person name="Hu J."/>
        </authorList>
    </citation>
    <scope>NUCLEOTIDE SEQUENCE [LARGE SCALE GENOMIC DNA]</scope>
    <source>
        <strain evidence="3">cv. HFTH1</strain>
        <tissue evidence="2">Young leaf</tissue>
    </source>
</reference>
<feature type="transmembrane region" description="Helical" evidence="1">
    <location>
        <begin position="16"/>
        <end position="40"/>
    </location>
</feature>
<organism evidence="2 3">
    <name type="scientific">Malus domestica</name>
    <name type="common">Apple</name>
    <name type="synonym">Pyrus malus</name>
    <dbReference type="NCBI Taxonomy" id="3750"/>
    <lineage>
        <taxon>Eukaryota</taxon>
        <taxon>Viridiplantae</taxon>
        <taxon>Streptophyta</taxon>
        <taxon>Embryophyta</taxon>
        <taxon>Tracheophyta</taxon>
        <taxon>Spermatophyta</taxon>
        <taxon>Magnoliopsida</taxon>
        <taxon>eudicotyledons</taxon>
        <taxon>Gunneridae</taxon>
        <taxon>Pentapetalae</taxon>
        <taxon>rosids</taxon>
        <taxon>fabids</taxon>
        <taxon>Rosales</taxon>
        <taxon>Rosaceae</taxon>
        <taxon>Amygdaloideae</taxon>
        <taxon>Maleae</taxon>
        <taxon>Malus</taxon>
    </lineage>
</organism>
<evidence type="ECO:0000313" key="2">
    <source>
        <dbReference type="EMBL" id="RXH85543.1"/>
    </source>
</evidence>
<name>A0A498IVX1_MALDO</name>
<keyword evidence="1" id="KW-0472">Membrane</keyword>
<sequence length="142" mass="15838">MSISTSYISIVKSSHLLFMVVVVVVLLSLLLLLLLLLLSYKMWRDAILVLIIHGWLFNDAFSHSLLISPMMKSHFVKQCFTLSRHLLCHADHRHLPAPSSSSSSSSIVVIIIIIIISGDDPVVFVNGDWLSVITVYEVLVVV</sequence>
<dbReference type="Proteomes" id="UP000290289">
    <property type="component" value="Chromosome 10"/>
</dbReference>
<protein>
    <recommendedName>
        <fullName evidence="4">Transmembrane protein</fullName>
    </recommendedName>
</protein>
<comment type="caution">
    <text evidence="2">The sequence shown here is derived from an EMBL/GenBank/DDBJ whole genome shotgun (WGS) entry which is preliminary data.</text>
</comment>
<accession>A0A498IVX1</accession>
<dbReference type="EMBL" id="RDQH01000336">
    <property type="protein sequence ID" value="RXH85543.1"/>
    <property type="molecule type" value="Genomic_DNA"/>
</dbReference>
<evidence type="ECO:0008006" key="4">
    <source>
        <dbReference type="Google" id="ProtNLM"/>
    </source>
</evidence>
<evidence type="ECO:0000256" key="1">
    <source>
        <dbReference type="SAM" id="Phobius"/>
    </source>
</evidence>
<dbReference type="AlphaFoldDB" id="A0A498IVX1"/>
<proteinExistence type="predicted"/>
<keyword evidence="1" id="KW-1133">Transmembrane helix</keyword>
<keyword evidence="3" id="KW-1185">Reference proteome</keyword>
<gene>
    <name evidence="2" type="ORF">DVH24_009364</name>
</gene>
<keyword evidence="1" id="KW-0812">Transmembrane</keyword>